<keyword evidence="3" id="KW-0479">Metal-binding</keyword>
<reference evidence="10" key="1">
    <citation type="journal article" date="2019" name="Int. J. Syst. Evol. Microbiol.">
        <title>The Global Catalogue of Microorganisms (GCM) 10K type strain sequencing project: providing services to taxonomists for standard genome sequencing and annotation.</title>
        <authorList>
            <consortium name="The Broad Institute Genomics Platform"/>
            <consortium name="The Broad Institute Genome Sequencing Center for Infectious Disease"/>
            <person name="Wu L."/>
            <person name="Ma J."/>
        </authorList>
    </citation>
    <scope>NUCLEOTIDE SEQUENCE [LARGE SCALE GENOMIC DNA]</scope>
    <source>
        <strain evidence="10">KCTC 13193</strain>
    </source>
</reference>
<dbReference type="NCBIfam" id="TIGR00608">
    <property type="entry name" value="radc"/>
    <property type="match status" value="1"/>
</dbReference>
<dbReference type="RefSeq" id="WP_390303646.1">
    <property type="nucleotide sequence ID" value="NZ_JBHRRZ010000008.1"/>
</dbReference>
<keyword evidence="10" id="KW-1185">Reference proteome</keyword>
<organism evidence="9 10">
    <name type="scientific">Virgibacillus sediminis</name>
    <dbReference type="NCBI Taxonomy" id="202260"/>
    <lineage>
        <taxon>Bacteria</taxon>
        <taxon>Bacillati</taxon>
        <taxon>Bacillota</taxon>
        <taxon>Bacilli</taxon>
        <taxon>Bacillales</taxon>
        <taxon>Bacillaceae</taxon>
        <taxon>Virgibacillus</taxon>
    </lineage>
</organism>
<dbReference type="NCBIfam" id="NF000642">
    <property type="entry name" value="PRK00024.1"/>
    <property type="match status" value="1"/>
</dbReference>
<evidence type="ECO:0000256" key="6">
    <source>
        <dbReference type="ARBA" id="ARBA00023049"/>
    </source>
</evidence>
<dbReference type="InterPro" id="IPR037518">
    <property type="entry name" value="MPN"/>
</dbReference>
<evidence type="ECO:0000256" key="4">
    <source>
        <dbReference type="ARBA" id="ARBA00022801"/>
    </source>
</evidence>
<evidence type="ECO:0000256" key="3">
    <source>
        <dbReference type="ARBA" id="ARBA00022723"/>
    </source>
</evidence>
<name>A0ABV7A491_9BACI</name>
<comment type="similarity">
    <text evidence="1 7">Belongs to the UPF0758 family.</text>
</comment>
<dbReference type="PROSITE" id="PS50249">
    <property type="entry name" value="MPN"/>
    <property type="match status" value="1"/>
</dbReference>
<dbReference type="PANTHER" id="PTHR30471:SF3">
    <property type="entry name" value="UPF0758 PROTEIN YEES-RELATED"/>
    <property type="match status" value="1"/>
</dbReference>
<protein>
    <submittedName>
        <fullName evidence="9">DNA repair protein RadC</fullName>
    </submittedName>
</protein>
<dbReference type="SUPFAM" id="SSF102712">
    <property type="entry name" value="JAB1/MPN domain"/>
    <property type="match status" value="1"/>
</dbReference>
<proteinExistence type="inferred from homology"/>
<keyword evidence="5" id="KW-0862">Zinc</keyword>
<accession>A0ABV7A491</accession>
<evidence type="ECO:0000256" key="5">
    <source>
        <dbReference type="ARBA" id="ARBA00022833"/>
    </source>
</evidence>
<dbReference type="InterPro" id="IPR025657">
    <property type="entry name" value="RadC_JAB"/>
</dbReference>
<dbReference type="Pfam" id="PF04002">
    <property type="entry name" value="RadC"/>
    <property type="match status" value="1"/>
</dbReference>
<evidence type="ECO:0000259" key="8">
    <source>
        <dbReference type="PROSITE" id="PS50249"/>
    </source>
</evidence>
<evidence type="ECO:0000256" key="1">
    <source>
        <dbReference type="ARBA" id="ARBA00010243"/>
    </source>
</evidence>
<dbReference type="EMBL" id="JBHRRZ010000008">
    <property type="protein sequence ID" value="MFC2947629.1"/>
    <property type="molecule type" value="Genomic_DNA"/>
</dbReference>
<dbReference type="Proteomes" id="UP001595387">
    <property type="component" value="Unassembled WGS sequence"/>
</dbReference>
<gene>
    <name evidence="9" type="primary">radC</name>
    <name evidence="9" type="ORF">ACFODW_04595</name>
</gene>
<feature type="domain" description="MPN" evidence="8">
    <location>
        <begin position="94"/>
        <end position="216"/>
    </location>
</feature>
<comment type="caution">
    <text evidence="9">The sequence shown here is derived from an EMBL/GenBank/DDBJ whole genome shotgun (WGS) entry which is preliminary data.</text>
</comment>
<evidence type="ECO:0000256" key="7">
    <source>
        <dbReference type="RuleBase" id="RU003797"/>
    </source>
</evidence>
<dbReference type="InterPro" id="IPR020891">
    <property type="entry name" value="UPF0758_CS"/>
</dbReference>
<sequence>MSVIEKAREAVATYESIGEHGLISTYDILSVVLGPFASRETVLKLSEHSIRSLAEMTVHELEAEGLTHNQALTLHAAMLLSKRYTQTENRHGTVIRTPEDAADYLMEEMRQYKQEHFVALMLNTKNEVTHKKTIFIGSLNASVVHPRELFREAVKCSASSVIVAHNHPSGTPSPSQEDIHITRKLTESGKTIGIEVLDHVILGDRKFVSLKEKGYM</sequence>
<evidence type="ECO:0000313" key="10">
    <source>
        <dbReference type="Proteomes" id="UP001595387"/>
    </source>
</evidence>
<dbReference type="PROSITE" id="PS01302">
    <property type="entry name" value="UPF0758"/>
    <property type="match status" value="1"/>
</dbReference>
<evidence type="ECO:0000256" key="2">
    <source>
        <dbReference type="ARBA" id="ARBA00022670"/>
    </source>
</evidence>
<keyword evidence="4" id="KW-0378">Hydrolase</keyword>
<keyword evidence="6" id="KW-0482">Metalloprotease</keyword>
<dbReference type="PANTHER" id="PTHR30471">
    <property type="entry name" value="DNA REPAIR PROTEIN RADC"/>
    <property type="match status" value="1"/>
</dbReference>
<dbReference type="Gene3D" id="3.40.140.10">
    <property type="entry name" value="Cytidine Deaminase, domain 2"/>
    <property type="match status" value="1"/>
</dbReference>
<keyword evidence="2" id="KW-0645">Protease</keyword>
<evidence type="ECO:0000313" key="9">
    <source>
        <dbReference type="EMBL" id="MFC2947629.1"/>
    </source>
</evidence>
<dbReference type="InterPro" id="IPR001405">
    <property type="entry name" value="UPF0758"/>
</dbReference>
<dbReference type="CDD" id="cd08071">
    <property type="entry name" value="MPN_DUF2466"/>
    <property type="match status" value="1"/>
</dbReference>